<feature type="transmembrane region" description="Helical" evidence="1">
    <location>
        <begin position="33"/>
        <end position="54"/>
    </location>
</feature>
<gene>
    <name evidence="2" type="ORF">UT63_C0060G0009</name>
</gene>
<keyword evidence="1" id="KW-1133">Transmembrane helix</keyword>
<protein>
    <submittedName>
        <fullName evidence="2">Uncharacterized protein</fullName>
    </submittedName>
</protein>
<sequence>MSMISIFLMLFLGILNAFITDLMDPEGENAKMASTLIISVVFSIVGGLMGSSIFGGEKYEVLFLSSEISLIAGLLERFIFQKKNNYPRQLTFF</sequence>
<organism evidence="2 3">
    <name type="scientific">Candidatus Gottesmanbacteria bacterium GW2011_GWC2_39_8</name>
    <dbReference type="NCBI Taxonomy" id="1618450"/>
    <lineage>
        <taxon>Bacteria</taxon>
        <taxon>Candidatus Gottesmaniibacteriota</taxon>
    </lineage>
</organism>
<dbReference type="AlphaFoldDB" id="A0A0G0Q353"/>
<evidence type="ECO:0000256" key="1">
    <source>
        <dbReference type="SAM" id="Phobius"/>
    </source>
</evidence>
<evidence type="ECO:0000313" key="2">
    <source>
        <dbReference type="EMBL" id="KKR31801.1"/>
    </source>
</evidence>
<dbReference type="EMBL" id="LBXN01000060">
    <property type="protein sequence ID" value="KKR31801.1"/>
    <property type="molecule type" value="Genomic_DNA"/>
</dbReference>
<keyword evidence="1" id="KW-0472">Membrane</keyword>
<keyword evidence="1" id="KW-0812">Transmembrane</keyword>
<name>A0A0G0Q353_9BACT</name>
<proteinExistence type="predicted"/>
<comment type="caution">
    <text evidence="2">The sequence shown here is derived from an EMBL/GenBank/DDBJ whole genome shotgun (WGS) entry which is preliminary data.</text>
</comment>
<dbReference type="Proteomes" id="UP000034539">
    <property type="component" value="Unassembled WGS sequence"/>
</dbReference>
<evidence type="ECO:0000313" key="3">
    <source>
        <dbReference type="Proteomes" id="UP000034539"/>
    </source>
</evidence>
<feature type="transmembrane region" description="Helical" evidence="1">
    <location>
        <begin position="61"/>
        <end position="80"/>
    </location>
</feature>
<accession>A0A0G0Q353</accession>
<reference evidence="2 3" key="1">
    <citation type="journal article" date="2015" name="Nature">
        <title>rRNA introns, odd ribosomes, and small enigmatic genomes across a large radiation of phyla.</title>
        <authorList>
            <person name="Brown C.T."/>
            <person name="Hug L.A."/>
            <person name="Thomas B.C."/>
            <person name="Sharon I."/>
            <person name="Castelle C.J."/>
            <person name="Singh A."/>
            <person name="Wilkins M.J."/>
            <person name="Williams K.H."/>
            <person name="Banfield J.F."/>
        </authorList>
    </citation>
    <scope>NUCLEOTIDE SEQUENCE [LARGE SCALE GENOMIC DNA]</scope>
</reference>